<comment type="caution">
    <text evidence="4">The sequence shown here is derived from an EMBL/GenBank/DDBJ whole genome shotgun (WGS) entry which is preliminary data.</text>
</comment>
<keyword evidence="1" id="KW-0479">Metal-binding</keyword>
<feature type="region of interest" description="Disordered" evidence="2">
    <location>
        <begin position="1"/>
        <end position="55"/>
    </location>
</feature>
<reference evidence="5" key="1">
    <citation type="journal article" date="2020" name="Nat. Commun.">
        <title>Genome sequence of the cluster root forming white lupin.</title>
        <authorList>
            <person name="Hufnagel B."/>
            <person name="Marques A."/>
            <person name="Soriano A."/>
            <person name="Marques L."/>
            <person name="Divol F."/>
            <person name="Doumas P."/>
            <person name="Sallet E."/>
            <person name="Mancinotti D."/>
            <person name="Carrere S."/>
            <person name="Marande W."/>
            <person name="Arribat S."/>
            <person name="Keller J."/>
            <person name="Huneau C."/>
            <person name="Blein T."/>
            <person name="Aime D."/>
            <person name="Laguerre M."/>
            <person name="Taylor J."/>
            <person name="Schubert V."/>
            <person name="Nelson M."/>
            <person name="Geu-Flores F."/>
            <person name="Crespi M."/>
            <person name="Gallardo-Guerrero K."/>
            <person name="Delaux P.-M."/>
            <person name="Salse J."/>
            <person name="Berges H."/>
            <person name="Guyot R."/>
            <person name="Gouzy J."/>
            <person name="Peret B."/>
        </authorList>
    </citation>
    <scope>NUCLEOTIDE SEQUENCE [LARGE SCALE GENOMIC DNA]</scope>
    <source>
        <strain evidence="5">cv. Amiga</strain>
    </source>
</reference>
<keyword evidence="1" id="KW-0863">Zinc-finger</keyword>
<dbReference type="InterPro" id="IPR036875">
    <property type="entry name" value="Znf_CCHC_sf"/>
</dbReference>
<proteinExistence type="predicted"/>
<keyword evidence="4" id="KW-0808">Transferase</keyword>
<dbReference type="GO" id="GO:0003676">
    <property type="term" value="F:nucleic acid binding"/>
    <property type="evidence" value="ECO:0007669"/>
    <property type="project" value="InterPro"/>
</dbReference>
<dbReference type="AlphaFoldDB" id="A0A6A4ND04"/>
<keyword evidence="4" id="KW-0695">RNA-directed DNA polymerase</keyword>
<keyword evidence="4" id="KW-0548">Nucleotidyltransferase</keyword>
<dbReference type="InterPro" id="IPR001878">
    <property type="entry name" value="Znf_CCHC"/>
</dbReference>
<feature type="domain" description="CCHC-type" evidence="3">
    <location>
        <begin position="64"/>
        <end position="79"/>
    </location>
</feature>
<dbReference type="InterPro" id="IPR054722">
    <property type="entry name" value="PolX-like_BBD"/>
</dbReference>
<evidence type="ECO:0000313" key="5">
    <source>
        <dbReference type="Proteomes" id="UP000447434"/>
    </source>
</evidence>
<keyword evidence="1" id="KW-0862">Zinc</keyword>
<dbReference type="OrthoDB" id="1683578at2759"/>
<dbReference type="Pfam" id="PF22936">
    <property type="entry name" value="Pol_BBD"/>
    <property type="match status" value="1"/>
</dbReference>
<feature type="compositionally biased region" description="Basic and acidic residues" evidence="2">
    <location>
        <begin position="28"/>
        <end position="39"/>
    </location>
</feature>
<dbReference type="SMART" id="SM00343">
    <property type="entry name" value="ZnF_C2HC"/>
    <property type="match status" value="1"/>
</dbReference>
<dbReference type="PROSITE" id="PS50158">
    <property type="entry name" value="ZF_CCHC"/>
    <property type="match status" value="1"/>
</dbReference>
<dbReference type="SUPFAM" id="SSF57756">
    <property type="entry name" value="Retrovirus zinc finger-like domains"/>
    <property type="match status" value="1"/>
</dbReference>
<dbReference type="Proteomes" id="UP000447434">
    <property type="component" value="Chromosome 22"/>
</dbReference>
<evidence type="ECO:0000256" key="2">
    <source>
        <dbReference type="SAM" id="MobiDB-lite"/>
    </source>
</evidence>
<dbReference type="GO" id="GO:0003964">
    <property type="term" value="F:RNA-directed DNA polymerase activity"/>
    <property type="evidence" value="ECO:0007669"/>
    <property type="project" value="UniProtKB-KW"/>
</dbReference>
<feature type="compositionally biased region" description="Basic residues" evidence="2">
    <location>
        <begin position="41"/>
        <end position="55"/>
    </location>
</feature>
<feature type="compositionally biased region" description="Polar residues" evidence="2">
    <location>
        <begin position="1"/>
        <end position="10"/>
    </location>
</feature>
<protein>
    <submittedName>
        <fullName evidence="4">Putative RNA-directed DNA polymerase</fullName>
    </submittedName>
</protein>
<sequence>MDTVSDSLLNEESKRKEQSISFHSEANFVERRGRSETHGKNGSRGRRKSRFRGHSQSHMRSIICYYCSKEGHKRSECRSLKRDQKAGNVHEDLVDRRKNGHKPTTAIAVDDDVLLIGEDNYLNVAYGDCSWIVDFGASFHVSPHESFFSNYKKGDYGTVKMGNHVTSKIAGIGDIVLLNRHMRQACTEGSGTCPRYASQPYLNG</sequence>
<name>A0A6A4ND04_LUPAL</name>
<gene>
    <name evidence="4" type="ORF">Lalb_Chr22g0357651</name>
</gene>
<evidence type="ECO:0000313" key="4">
    <source>
        <dbReference type="EMBL" id="KAE9588655.1"/>
    </source>
</evidence>
<keyword evidence="5" id="KW-1185">Reference proteome</keyword>
<dbReference type="EMBL" id="WOCE01000022">
    <property type="protein sequence ID" value="KAE9588655.1"/>
    <property type="molecule type" value="Genomic_DNA"/>
</dbReference>
<evidence type="ECO:0000256" key="1">
    <source>
        <dbReference type="PROSITE-ProRule" id="PRU00047"/>
    </source>
</evidence>
<evidence type="ECO:0000259" key="3">
    <source>
        <dbReference type="PROSITE" id="PS50158"/>
    </source>
</evidence>
<accession>A0A6A4ND04</accession>
<dbReference type="GO" id="GO:0008270">
    <property type="term" value="F:zinc ion binding"/>
    <property type="evidence" value="ECO:0007669"/>
    <property type="project" value="UniProtKB-KW"/>
</dbReference>
<organism evidence="4 5">
    <name type="scientific">Lupinus albus</name>
    <name type="common">White lupine</name>
    <name type="synonym">Lupinus termis</name>
    <dbReference type="NCBI Taxonomy" id="3870"/>
    <lineage>
        <taxon>Eukaryota</taxon>
        <taxon>Viridiplantae</taxon>
        <taxon>Streptophyta</taxon>
        <taxon>Embryophyta</taxon>
        <taxon>Tracheophyta</taxon>
        <taxon>Spermatophyta</taxon>
        <taxon>Magnoliopsida</taxon>
        <taxon>eudicotyledons</taxon>
        <taxon>Gunneridae</taxon>
        <taxon>Pentapetalae</taxon>
        <taxon>rosids</taxon>
        <taxon>fabids</taxon>
        <taxon>Fabales</taxon>
        <taxon>Fabaceae</taxon>
        <taxon>Papilionoideae</taxon>
        <taxon>50 kb inversion clade</taxon>
        <taxon>genistoids sensu lato</taxon>
        <taxon>core genistoids</taxon>
        <taxon>Genisteae</taxon>
        <taxon>Lupinus</taxon>
    </lineage>
</organism>